<gene>
    <name evidence="2" type="ORF">Ctob_013584</name>
</gene>
<protein>
    <submittedName>
        <fullName evidence="2">Uncharacterized protein</fullName>
    </submittedName>
</protein>
<name>A0A0M0KC50_9EUKA</name>
<dbReference type="AlphaFoldDB" id="A0A0M0KC50"/>
<organism evidence="2 3">
    <name type="scientific">Chrysochromulina tobinii</name>
    <dbReference type="NCBI Taxonomy" id="1460289"/>
    <lineage>
        <taxon>Eukaryota</taxon>
        <taxon>Haptista</taxon>
        <taxon>Haptophyta</taxon>
        <taxon>Prymnesiophyceae</taxon>
        <taxon>Prymnesiales</taxon>
        <taxon>Chrysochromulinaceae</taxon>
        <taxon>Chrysochromulina</taxon>
    </lineage>
</organism>
<dbReference type="EMBL" id="JWZX01000691">
    <property type="protein sequence ID" value="KOO35968.1"/>
    <property type="molecule type" value="Genomic_DNA"/>
</dbReference>
<proteinExistence type="predicted"/>
<reference evidence="3" key="1">
    <citation type="journal article" date="2015" name="PLoS Genet.">
        <title>Genome Sequence and Transcriptome Analyses of Chrysochromulina tobin: Metabolic Tools for Enhanced Algal Fitness in the Prominent Order Prymnesiales (Haptophyceae).</title>
        <authorList>
            <person name="Hovde B.T."/>
            <person name="Deodato C.R."/>
            <person name="Hunsperger H.M."/>
            <person name="Ryken S.A."/>
            <person name="Yost W."/>
            <person name="Jha R.K."/>
            <person name="Patterson J."/>
            <person name="Monnat R.J. Jr."/>
            <person name="Barlow S.B."/>
            <person name="Starkenburg S.R."/>
            <person name="Cattolico R.A."/>
        </authorList>
    </citation>
    <scope>NUCLEOTIDE SEQUENCE</scope>
    <source>
        <strain evidence="3">CCMP291</strain>
    </source>
</reference>
<evidence type="ECO:0000256" key="1">
    <source>
        <dbReference type="SAM" id="MobiDB-lite"/>
    </source>
</evidence>
<comment type="caution">
    <text evidence="2">The sequence shown here is derived from an EMBL/GenBank/DDBJ whole genome shotgun (WGS) entry which is preliminary data.</text>
</comment>
<evidence type="ECO:0000313" key="2">
    <source>
        <dbReference type="EMBL" id="KOO35968.1"/>
    </source>
</evidence>
<feature type="region of interest" description="Disordered" evidence="1">
    <location>
        <begin position="266"/>
        <end position="294"/>
    </location>
</feature>
<accession>A0A0M0KC50</accession>
<feature type="compositionally biased region" description="Basic and acidic residues" evidence="1">
    <location>
        <begin position="284"/>
        <end position="294"/>
    </location>
</feature>
<sequence>MGVWCVDVHGISCSVAQPDGSYMEAHLQSIALDLHDACPELILLVDAAGDVAALSSRMLHGHVRLRTADDRYLQGGVWQRPVYRLLGPGRQVCEMSFPADVLLDAPRDARAAGAATGAGGTSPLGRRAMSMAVGTGTTVGAAGGAAAEAVLGAAEGLWSFSIWEIKFRVLKMGSALARTPGELARLFRREGSFRPLPLPYDAERRGPASWPHVPATLHPRLRANAGFTWALLGKGGEGEAEVEAAATWRVQLSEQWQVHMPIEPDADESASAAGAGGDGSAADEVSRQPSRDARFRVQPGWQRLEVVQSDRSLSGGALLEADHSMCWR</sequence>
<evidence type="ECO:0000313" key="3">
    <source>
        <dbReference type="Proteomes" id="UP000037460"/>
    </source>
</evidence>
<keyword evidence="3" id="KW-1185">Reference proteome</keyword>
<dbReference type="Proteomes" id="UP000037460">
    <property type="component" value="Unassembled WGS sequence"/>
</dbReference>